<dbReference type="EMBL" id="JAAGMN010002674">
    <property type="protein sequence ID" value="NEE09884.1"/>
    <property type="molecule type" value="Genomic_DNA"/>
</dbReference>
<reference evidence="1" key="1">
    <citation type="submission" date="2020-01" db="EMBL/GenBank/DDBJ databases">
        <title>Insect and environment-associated Actinomycetes.</title>
        <authorList>
            <person name="Currrie C."/>
            <person name="Chevrette M."/>
            <person name="Carlson C."/>
            <person name="Stubbendieck R."/>
            <person name="Wendt-Pienkowski E."/>
        </authorList>
    </citation>
    <scope>NUCLEOTIDE SEQUENCE</scope>
    <source>
        <strain evidence="1">SID7499</strain>
    </source>
</reference>
<name>A0A6G3WWQ5_9ACTN</name>
<sequence length="85" mass="9851">MYFRHIWVPLRELAGLTQSAVLLILSDWFQDSTDPAVVELLGHGREFTDSGLVVESLHKLYADARFAPVFQRWWDEAILPKVPER</sequence>
<accession>A0A6G3WWQ5</accession>
<comment type="caution">
    <text evidence="1">The sequence shown here is derived from an EMBL/GenBank/DDBJ whole genome shotgun (WGS) entry which is preliminary data.</text>
</comment>
<proteinExistence type="predicted"/>
<protein>
    <submittedName>
        <fullName evidence="1">B12-binding domain-containing radical SAM protein</fullName>
    </submittedName>
</protein>
<dbReference type="AlphaFoldDB" id="A0A6G3WWQ5"/>
<gene>
    <name evidence="1" type="ORF">G3M58_25970</name>
</gene>
<feature type="non-terminal residue" evidence="1">
    <location>
        <position position="85"/>
    </location>
</feature>
<feature type="non-terminal residue" evidence="1">
    <location>
        <position position="1"/>
    </location>
</feature>
<evidence type="ECO:0000313" key="1">
    <source>
        <dbReference type="EMBL" id="NEE09884.1"/>
    </source>
</evidence>
<organism evidence="1">
    <name type="scientific">Streptomyces sp. SID7499</name>
    <dbReference type="NCBI Taxonomy" id="2706086"/>
    <lineage>
        <taxon>Bacteria</taxon>
        <taxon>Bacillati</taxon>
        <taxon>Actinomycetota</taxon>
        <taxon>Actinomycetes</taxon>
        <taxon>Kitasatosporales</taxon>
        <taxon>Streptomycetaceae</taxon>
        <taxon>Streptomyces</taxon>
    </lineage>
</organism>